<sequence length="232" mass="25936">MCITDRVLLVTCPSWSVHYKQYWIDMIERLISIRLCLTYFSGYKTSILKEVDDMTKGVLEVQPSSLTRYISLGNSRPLFVDAWFQLVVHPSSYVPYEPFDSLGRDDPTFTLDLTLDAPSHPHGLGTSYIPHDPFDSQSVSYISPPTSVGGTLYAPPSPSVIELSFDVPPPPSTTSSSVPYMSIFGASSFDLEEHGDELAYDVTPVQQYGFGHRAGKKTTKFTSSDWRYGLRL</sequence>
<organism evidence="1 2">
    <name type="scientific">Catharanthus roseus</name>
    <name type="common">Madagascar periwinkle</name>
    <name type="synonym">Vinca rosea</name>
    <dbReference type="NCBI Taxonomy" id="4058"/>
    <lineage>
        <taxon>Eukaryota</taxon>
        <taxon>Viridiplantae</taxon>
        <taxon>Streptophyta</taxon>
        <taxon>Embryophyta</taxon>
        <taxon>Tracheophyta</taxon>
        <taxon>Spermatophyta</taxon>
        <taxon>Magnoliopsida</taxon>
        <taxon>eudicotyledons</taxon>
        <taxon>Gunneridae</taxon>
        <taxon>Pentapetalae</taxon>
        <taxon>asterids</taxon>
        <taxon>lamiids</taxon>
        <taxon>Gentianales</taxon>
        <taxon>Apocynaceae</taxon>
        <taxon>Rauvolfioideae</taxon>
        <taxon>Vinceae</taxon>
        <taxon>Catharanthinae</taxon>
        <taxon>Catharanthus</taxon>
    </lineage>
</organism>
<accession>A0ACB9ZPL8</accession>
<protein>
    <submittedName>
        <fullName evidence="1">Uncharacterized protein</fullName>
    </submittedName>
</protein>
<gene>
    <name evidence="1" type="ORF">M9H77_35398</name>
</gene>
<dbReference type="Proteomes" id="UP001060085">
    <property type="component" value="Linkage Group LG08"/>
</dbReference>
<keyword evidence="2" id="KW-1185">Reference proteome</keyword>
<dbReference type="EMBL" id="CM044708">
    <property type="protein sequence ID" value="KAI5649393.1"/>
    <property type="molecule type" value="Genomic_DNA"/>
</dbReference>
<evidence type="ECO:0000313" key="2">
    <source>
        <dbReference type="Proteomes" id="UP001060085"/>
    </source>
</evidence>
<reference evidence="2" key="1">
    <citation type="journal article" date="2023" name="Nat. Plants">
        <title>Single-cell RNA sequencing provides a high-resolution roadmap for understanding the multicellular compartmentation of specialized metabolism.</title>
        <authorList>
            <person name="Sun S."/>
            <person name="Shen X."/>
            <person name="Li Y."/>
            <person name="Li Y."/>
            <person name="Wang S."/>
            <person name="Li R."/>
            <person name="Zhang H."/>
            <person name="Shen G."/>
            <person name="Guo B."/>
            <person name="Wei J."/>
            <person name="Xu J."/>
            <person name="St-Pierre B."/>
            <person name="Chen S."/>
            <person name="Sun C."/>
        </authorList>
    </citation>
    <scope>NUCLEOTIDE SEQUENCE [LARGE SCALE GENOMIC DNA]</scope>
</reference>
<name>A0ACB9ZPL8_CATRO</name>
<proteinExistence type="predicted"/>
<evidence type="ECO:0000313" key="1">
    <source>
        <dbReference type="EMBL" id="KAI5649393.1"/>
    </source>
</evidence>
<comment type="caution">
    <text evidence="1">The sequence shown here is derived from an EMBL/GenBank/DDBJ whole genome shotgun (WGS) entry which is preliminary data.</text>
</comment>